<organism evidence="2 3">
    <name type="scientific">Ophiocordyceps australis</name>
    <dbReference type="NCBI Taxonomy" id="1399860"/>
    <lineage>
        <taxon>Eukaryota</taxon>
        <taxon>Fungi</taxon>
        <taxon>Dikarya</taxon>
        <taxon>Ascomycota</taxon>
        <taxon>Pezizomycotina</taxon>
        <taxon>Sordariomycetes</taxon>
        <taxon>Hypocreomycetidae</taxon>
        <taxon>Hypocreales</taxon>
        <taxon>Ophiocordycipitaceae</taxon>
        <taxon>Ophiocordyceps</taxon>
    </lineage>
</organism>
<accession>A0A2C5ZN89</accession>
<keyword evidence="3" id="KW-1185">Reference proteome</keyword>
<evidence type="ECO:0000313" key="3">
    <source>
        <dbReference type="Proteomes" id="UP000224854"/>
    </source>
</evidence>
<gene>
    <name evidence="2" type="ORF">CDD82_1113</name>
</gene>
<dbReference type="AlphaFoldDB" id="A0A2C5ZN89"/>
<evidence type="ECO:0000256" key="1">
    <source>
        <dbReference type="SAM" id="MobiDB-lite"/>
    </source>
</evidence>
<dbReference type="Proteomes" id="UP000224854">
    <property type="component" value="Unassembled WGS sequence"/>
</dbReference>
<name>A0A2C5ZN89_9HYPO</name>
<feature type="compositionally biased region" description="Basic and acidic residues" evidence="1">
    <location>
        <begin position="55"/>
        <end position="66"/>
    </location>
</feature>
<proteinExistence type="predicted"/>
<feature type="region of interest" description="Disordered" evidence="1">
    <location>
        <begin position="33"/>
        <end position="84"/>
    </location>
</feature>
<comment type="caution">
    <text evidence="2">The sequence shown here is derived from an EMBL/GenBank/DDBJ whole genome shotgun (WGS) entry which is preliminary data.</text>
</comment>
<sequence length="186" mass="20508">MTPNKTAGSEMSAFERRRLENIAANKAILTDLSTTAKKILPAKKNASKASTPRRPRGESSKREPTRPTRMSSRLAGLGADTDSPQKRAMAIEIEQAKAENASKKARVHGDLNLDEIIVDGKKWTNSIHGLKGLLRGAQPGVRTFTDTEIQETTDKSLKDLQLRMSSLNLYEQWLPNGNTSIFVHGQ</sequence>
<dbReference type="OrthoDB" id="9890280at2759"/>
<dbReference type="EMBL" id="NJEU01000131">
    <property type="protein sequence ID" value="PHH81282.1"/>
    <property type="molecule type" value="Genomic_DNA"/>
</dbReference>
<evidence type="ECO:0000313" key="2">
    <source>
        <dbReference type="EMBL" id="PHH81282.1"/>
    </source>
</evidence>
<reference evidence="2 3" key="1">
    <citation type="submission" date="2017-06" db="EMBL/GenBank/DDBJ databases">
        <title>Ant-infecting Ophiocordyceps genomes reveal a high diversity of potential behavioral manipulation genes and a possible major role for enterotoxins.</title>
        <authorList>
            <person name="De Bekker C."/>
            <person name="Evans H.C."/>
            <person name="Brachmann A."/>
            <person name="Hughes D.P."/>
        </authorList>
    </citation>
    <scope>NUCLEOTIDE SEQUENCE [LARGE SCALE GENOMIC DNA]</scope>
    <source>
        <strain evidence="2 3">1348a</strain>
    </source>
</reference>
<protein>
    <submittedName>
        <fullName evidence="2">Uncharacterized protein</fullName>
    </submittedName>
</protein>